<evidence type="ECO:0000259" key="1">
    <source>
        <dbReference type="PROSITE" id="PS50995"/>
    </source>
</evidence>
<dbReference type="AlphaFoldDB" id="A0AAP6L1L7"/>
<evidence type="ECO:0000313" key="3">
    <source>
        <dbReference type="Proteomes" id="UP001285835"/>
    </source>
</evidence>
<dbReference type="InterPro" id="IPR036388">
    <property type="entry name" value="WH-like_DNA-bd_sf"/>
</dbReference>
<dbReference type="Proteomes" id="UP001285835">
    <property type="component" value="Unassembled WGS sequence"/>
</dbReference>
<organism evidence="2 3">
    <name type="scientific">Aeromonas media</name>
    <dbReference type="NCBI Taxonomy" id="651"/>
    <lineage>
        <taxon>Bacteria</taxon>
        <taxon>Pseudomonadati</taxon>
        <taxon>Pseudomonadota</taxon>
        <taxon>Gammaproteobacteria</taxon>
        <taxon>Aeromonadales</taxon>
        <taxon>Aeromonadaceae</taxon>
        <taxon>Aeromonas</taxon>
    </lineage>
</organism>
<reference evidence="2" key="1">
    <citation type="submission" date="2023-11" db="EMBL/GenBank/DDBJ databases">
        <title>WGS of Aeromonas in Northern Israel.</title>
        <authorList>
            <person name="Hershko Y."/>
        </authorList>
    </citation>
    <scope>NUCLEOTIDE SEQUENCE</scope>
    <source>
        <strain evidence="2">02297</strain>
    </source>
</reference>
<dbReference type="RefSeq" id="WP_319916557.1">
    <property type="nucleotide sequence ID" value="NZ_JAWZXF010000006.1"/>
</dbReference>
<dbReference type="SMART" id="SM00347">
    <property type="entry name" value="HTH_MARR"/>
    <property type="match status" value="1"/>
</dbReference>
<dbReference type="GO" id="GO:0003700">
    <property type="term" value="F:DNA-binding transcription factor activity"/>
    <property type="evidence" value="ECO:0007669"/>
    <property type="project" value="InterPro"/>
</dbReference>
<dbReference type="Gene3D" id="1.10.10.10">
    <property type="entry name" value="Winged helix-like DNA-binding domain superfamily/Winged helix DNA-binding domain"/>
    <property type="match status" value="1"/>
</dbReference>
<dbReference type="InterPro" id="IPR039422">
    <property type="entry name" value="MarR/SlyA-like"/>
</dbReference>
<sequence length="140" mass="15895">MKLSNRLFRILDHYRIALAQHFRAQQIALSPLHYKVLQLIHAQDPATPQLIAQLTGRDKAQVTRLLQEMEKQGMIEKRPHPTDKRSICLALTPQACERVNQGEQLAALLDERLCSLLEPAEVEQLQQLLGKIEKALGSTD</sequence>
<dbReference type="InterPro" id="IPR000835">
    <property type="entry name" value="HTH_MarR-typ"/>
</dbReference>
<dbReference type="EMBL" id="JAWZXF010000006">
    <property type="protein sequence ID" value="MDX7921417.1"/>
    <property type="molecule type" value="Genomic_DNA"/>
</dbReference>
<protein>
    <submittedName>
        <fullName evidence="2">MarR family transcriptional regulator</fullName>
    </submittedName>
</protein>
<gene>
    <name evidence="2" type="ORF">SJS82_05665</name>
</gene>
<dbReference type="SUPFAM" id="SSF46785">
    <property type="entry name" value="Winged helix' DNA-binding domain"/>
    <property type="match status" value="1"/>
</dbReference>
<proteinExistence type="predicted"/>
<dbReference type="Pfam" id="PF01047">
    <property type="entry name" value="MarR"/>
    <property type="match status" value="1"/>
</dbReference>
<feature type="domain" description="HTH marR-type" evidence="1">
    <location>
        <begin position="1"/>
        <end position="134"/>
    </location>
</feature>
<dbReference type="PANTHER" id="PTHR33164">
    <property type="entry name" value="TRANSCRIPTIONAL REGULATOR, MARR FAMILY"/>
    <property type="match status" value="1"/>
</dbReference>
<dbReference type="PRINTS" id="PR00598">
    <property type="entry name" value="HTHMARR"/>
</dbReference>
<comment type="caution">
    <text evidence="2">The sequence shown here is derived from an EMBL/GenBank/DDBJ whole genome shotgun (WGS) entry which is preliminary data.</text>
</comment>
<dbReference type="PROSITE" id="PS50995">
    <property type="entry name" value="HTH_MARR_2"/>
    <property type="match status" value="1"/>
</dbReference>
<dbReference type="GO" id="GO:0006950">
    <property type="term" value="P:response to stress"/>
    <property type="evidence" value="ECO:0007669"/>
    <property type="project" value="TreeGrafter"/>
</dbReference>
<accession>A0AAP6L1L7</accession>
<dbReference type="InterPro" id="IPR036390">
    <property type="entry name" value="WH_DNA-bd_sf"/>
</dbReference>
<name>A0AAP6L1L7_AERME</name>
<dbReference type="PANTHER" id="PTHR33164:SF43">
    <property type="entry name" value="HTH-TYPE TRANSCRIPTIONAL REPRESSOR YETL"/>
    <property type="match status" value="1"/>
</dbReference>
<evidence type="ECO:0000313" key="2">
    <source>
        <dbReference type="EMBL" id="MDX7921417.1"/>
    </source>
</evidence>